<dbReference type="SUPFAM" id="SSF69189">
    <property type="entry name" value="Penicillin-binding protein associated domain"/>
    <property type="match status" value="1"/>
</dbReference>
<dbReference type="GO" id="GO:0008360">
    <property type="term" value="P:regulation of cell shape"/>
    <property type="evidence" value="ECO:0007669"/>
    <property type="project" value="UniProtKB-KW"/>
</dbReference>
<evidence type="ECO:0000256" key="7">
    <source>
        <dbReference type="ARBA" id="ARBA00022729"/>
    </source>
</evidence>
<feature type="active site" description="Acyl-ester intermediate" evidence="13">
    <location>
        <position position="57"/>
    </location>
</feature>
<feature type="binding site" evidence="14">
    <location>
        <position position="222"/>
    </location>
    <ligand>
        <name>substrate</name>
    </ligand>
</feature>
<dbReference type="PANTHER" id="PTHR21581:SF6">
    <property type="entry name" value="TRAFFICKING PROTEIN PARTICLE COMPLEX SUBUNIT 12"/>
    <property type="match status" value="1"/>
</dbReference>
<evidence type="ECO:0000256" key="2">
    <source>
        <dbReference type="ARBA" id="ARBA00004752"/>
    </source>
</evidence>
<keyword evidence="7 16" id="KW-0732">Signal</keyword>
<dbReference type="Gene3D" id="3.40.710.10">
    <property type="entry name" value="DD-peptidase/beta-lactamase superfamily"/>
    <property type="match status" value="1"/>
</dbReference>
<keyword evidence="5 18" id="KW-0121">Carboxypeptidase</keyword>
<evidence type="ECO:0000256" key="6">
    <source>
        <dbReference type="ARBA" id="ARBA00022670"/>
    </source>
</evidence>
<evidence type="ECO:0000256" key="9">
    <source>
        <dbReference type="ARBA" id="ARBA00022960"/>
    </source>
</evidence>
<dbReference type="EC" id="3.4.16.4" evidence="4"/>
<feature type="active site" evidence="13">
    <location>
        <position position="117"/>
    </location>
</feature>
<dbReference type="InterPro" id="IPR037167">
    <property type="entry name" value="Peptidase_S11_C_sf"/>
</dbReference>
<dbReference type="PRINTS" id="PR00725">
    <property type="entry name" value="DADACBPTASE1"/>
</dbReference>
<dbReference type="InterPro" id="IPR012907">
    <property type="entry name" value="Peptidase_S11_C"/>
</dbReference>
<dbReference type="EMBL" id="SODA01000022">
    <property type="protein sequence ID" value="TDW01147.1"/>
    <property type="molecule type" value="Genomic_DNA"/>
</dbReference>
<evidence type="ECO:0000256" key="10">
    <source>
        <dbReference type="ARBA" id="ARBA00022984"/>
    </source>
</evidence>
<comment type="similarity">
    <text evidence="3 15">Belongs to the peptidase S11 family.</text>
</comment>
<keyword evidence="10" id="KW-0573">Peptidoglycan synthesis</keyword>
<dbReference type="GO" id="GO:0009252">
    <property type="term" value="P:peptidoglycan biosynthetic process"/>
    <property type="evidence" value="ECO:0007669"/>
    <property type="project" value="UniProtKB-UniPathway"/>
</dbReference>
<comment type="function">
    <text evidence="1">Removes C-terminal D-alanyl residues from sugar-peptide cell wall precursors.</text>
</comment>
<gene>
    <name evidence="18" type="ORF">C8C77_1221</name>
</gene>
<proteinExistence type="inferred from homology"/>
<evidence type="ECO:0000256" key="5">
    <source>
        <dbReference type="ARBA" id="ARBA00022645"/>
    </source>
</evidence>
<dbReference type="GO" id="GO:0009002">
    <property type="term" value="F:serine-type D-Ala-D-Ala carboxypeptidase activity"/>
    <property type="evidence" value="ECO:0007669"/>
    <property type="project" value="UniProtKB-EC"/>
</dbReference>
<comment type="caution">
    <text evidence="18">The sequence shown here is derived from an EMBL/GenBank/DDBJ whole genome shotgun (WGS) entry which is preliminary data.</text>
</comment>
<feature type="signal peptide" evidence="16">
    <location>
        <begin position="1"/>
        <end position="25"/>
    </location>
</feature>
<evidence type="ECO:0000256" key="13">
    <source>
        <dbReference type="PIRSR" id="PIRSR618044-1"/>
    </source>
</evidence>
<dbReference type="PANTHER" id="PTHR21581">
    <property type="entry name" value="D-ALANYL-D-ALANINE CARBOXYPEPTIDASE"/>
    <property type="match status" value="1"/>
</dbReference>
<dbReference type="OrthoDB" id="9791132at2"/>
<feature type="active site" description="Proton acceptor" evidence="13">
    <location>
        <position position="60"/>
    </location>
</feature>
<evidence type="ECO:0000313" key="19">
    <source>
        <dbReference type="Proteomes" id="UP000294697"/>
    </source>
</evidence>
<comment type="pathway">
    <text evidence="2">Cell wall biogenesis; peptidoglycan biosynthesis.</text>
</comment>
<dbReference type="RefSeq" id="WP_111572872.1">
    <property type="nucleotide sequence ID" value="NZ_QLME01000021.1"/>
</dbReference>
<evidence type="ECO:0000313" key="18">
    <source>
        <dbReference type="EMBL" id="TDW01147.1"/>
    </source>
</evidence>
<dbReference type="GO" id="GO:0006508">
    <property type="term" value="P:proteolysis"/>
    <property type="evidence" value="ECO:0007669"/>
    <property type="project" value="UniProtKB-KW"/>
</dbReference>
<dbReference type="InterPro" id="IPR015956">
    <property type="entry name" value="Peniciliin-bd_prot_C_sf"/>
</dbReference>
<evidence type="ECO:0000256" key="4">
    <source>
        <dbReference type="ARBA" id="ARBA00012448"/>
    </source>
</evidence>
<evidence type="ECO:0000256" key="14">
    <source>
        <dbReference type="PIRSR" id="PIRSR618044-2"/>
    </source>
</evidence>
<evidence type="ECO:0000256" key="1">
    <source>
        <dbReference type="ARBA" id="ARBA00003217"/>
    </source>
</evidence>
<comment type="catalytic activity">
    <reaction evidence="12">
        <text>Preferential cleavage: (Ac)2-L-Lys-D-Ala-|-D-Ala. Also transpeptidation of peptidyl-alanyl moieties that are N-acyl substituents of D-alanine.</text>
        <dbReference type="EC" id="3.4.16.4"/>
    </reaction>
</comment>
<keyword evidence="11" id="KW-0961">Cell wall biogenesis/degradation</keyword>
<dbReference type="InterPro" id="IPR012338">
    <property type="entry name" value="Beta-lactam/transpept-like"/>
</dbReference>
<evidence type="ECO:0000256" key="12">
    <source>
        <dbReference type="ARBA" id="ARBA00034000"/>
    </source>
</evidence>
<dbReference type="Proteomes" id="UP000294697">
    <property type="component" value="Unassembled WGS sequence"/>
</dbReference>
<evidence type="ECO:0000256" key="3">
    <source>
        <dbReference type="ARBA" id="ARBA00007164"/>
    </source>
</evidence>
<dbReference type="SUPFAM" id="SSF56601">
    <property type="entry name" value="beta-lactamase/transpeptidase-like"/>
    <property type="match status" value="1"/>
</dbReference>
<feature type="chain" id="PRO_5020528869" description="serine-type D-Ala-D-Ala carboxypeptidase" evidence="16">
    <location>
        <begin position="26"/>
        <end position="382"/>
    </location>
</feature>
<accession>A0A4R7YY29</accession>
<keyword evidence="6" id="KW-0645">Protease</keyword>
<keyword evidence="9" id="KW-0133">Cell shape</keyword>
<reference evidence="18 19" key="1">
    <citation type="submission" date="2019-03" db="EMBL/GenBank/DDBJ databases">
        <title>Subsurface microbial communities from deep shales in Ohio and West Virginia, USA.</title>
        <authorList>
            <person name="Wrighton K."/>
        </authorList>
    </citation>
    <scope>NUCLEOTIDE SEQUENCE [LARGE SCALE GENOMIC DNA]</scope>
    <source>
        <strain evidence="18 19">MSL9.2</strain>
    </source>
</reference>
<evidence type="ECO:0000256" key="16">
    <source>
        <dbReference type="SAM" id="SignalP"/>
    </source>
</evidence>
<dbReference type="AlphaFoldDB" id="A0A4R7YY29"/>
<dbReference type="SMART" id="SM00936">
    <property type="entry name" value="PBP5_C"/>
    <property type="match status" value="1"/>
</dbReference>
<organism evidence="18 19">
    <name type="scientific">Halanaerobium saccharolyticum</name>
    <dbReference type="NCBI Taxonomy" id="43595"/>
    <lineage>
        <taxon>Bacteria</taxon>
        <taxon>Bacillati</taxon>
        <taxon>Bacillota</taxon>
        <taxon>Clostridia</taxon>
        <taxon>Halanaerobiales</taxon>
        <taxon>Halanaerobiaceae</taxon>
        <taxon>Halanaerobium</taxon>
    </lineage>
</organism>
<name>A0A4R7YY29_9FIRM</name>
<dbReference type="Pfam" id="PF00768">
    <property type="entry name" value="Peptidase_S11"/>
    <property type="match status" value="1"/>
</dbReference>
<dbReference type="GO" id="GO:0071555">
    <property type="term" value="P:cell wall organization"/>
    <property type="evidence" value="ECO:0007669"/>
    <property type="project" value="UniProtKB-KW"/>
</dbReference>
<dbReference type="InterPro" id="IPR001967">
    <property type="entry name" value="Peptidase_S11_N"/>
</dbReference>
<dbReference type="UniPathway" id="UPA00219"/>
<feature type="domain" description="Peptidase S11 D-Ala-D-Ala carboxypeptidase A C-terminal" evidence="17">
    <location>
        <begin position="272"/>
        <end position="362"/>
    </location>
</feature>
<dbReference type="Gene3D" id="2.60.410.10">
    <property type="entry name" value="D-Ala-D-Ala carboxypeptidase, C-terminal domain"/>
    <property type="match status" value="1"/>
</dbReference>
<dbReference type="Pfam" id="PF07943">
    <property type="entry name" value="PBP5_C"/>
    <property type="match status" value="1"/>
</dbReference>
<evidence type="ECO:0000259" key="17">
    <source>
        <dbReference type="SMART" id="SM00936"/>
    </source>
</evidence>
<keyword evidence="8" id="KW-0378">Hydrolase</keyword>
<evidence type="ECO:0000256" key="15">
    <source>
        <dbReference type="RuleBase" id="RU004016"/>
    </source>
</evidence>
<evidence type="ECO:0000256" key="11">
    <source>
        <dbReference type="ARBA" id="ARBA00023316"/>
    </source>
</evidence>
<dbReference type="InterPro" id="IPR018044">
    <property type="entry name" value="Peptidase_S11"/>
</dbReference>
<protein>
    <recommendedName>
        <fullName evidence="4">serine-type D-Ala-D-Ala carboxypeptidase</fullName>
        <ecNumber evidence="4">3.4.16.4</ecNumber>
    </recommendedName>
</protein>
<sequence>MKRKLITISIISILFSLAILTPAAAFDVATDSAILLEAETGQVLFSKNADRKLPPASVTKIMPLLIAMEKVEEGSISLDDQVTISRYAESMGGSQIFLAANTQVSLEKLLKAVTIASGNDASVAIGEYIAGTYSNFIAMMNDKAEELGMDSTNFANSTGLPDPNHYSTARDISIMARELAKYPQVLEWASIWTETIQLPDREAMLVNTNSLINKYPSMDGLKTGHTQEAGFCLASTAKKGDTRLISVVLQGDTLQEREESTIRLLDYGFNAFSKRQIAAAGDQIQNIPVAESSDKVAVGKVAENLFVMVQKGQEREISQEVEVKEDLKAPIEKGGVLGKLTVYSGEEVISSVDVIAGQEIERANIVTRLWRTTINFVQGIFS</sequence>
<evidence type="ECO:0000256" key="8">
    <source>
        <dbReference type="ARBA" id="ARBA00022801"/>
    </source>
</evidence>